<evidence type="ECO:0000256" key="7">
    <source>
        <dbReference type="SAM" id="SignalP"/>
    </source>
</evidence>
<evidence type="ECO:0000256" key="4">
    <source>
        <dbReference type="ARBA" id="ARBA00022989"/>
    </source>
</evidence>
<dbReference type="OMA" id="MAITNIC"/>
<accession>A0A915HYT9</accession>
<keyword evidence="8" id="KW-1185">Reference proteome</keyword>
<dbReference type="PANTHER" id="PTHR10283">
    <property type="entry name" value="SOLUTE CARRIER FAMILY 13 MEMBER"/>
    <property type="match status" value="1"/>
</dbReference>
<feature type="transmembrane region" description="Helical" evidence="6">
    <location>
        <begin position="191"/>
        <end position="215"/>
    </location>
</feature>
<dbReference type="WBParaSite" id="nRc.2.0.1.t07006-RA">
    <property type="protein sequence ID" value="nRc.2.0.1.t07006-RA"/>
    <property type="gene ID" value="nRc.2.0.1.g07006"/>
</dbReference>
<dbReference type="GO" id="GO:0005886">
    <property type="term" value="C:plasma membrane"/>
    <property type="evidence" value="ECO:0007669"/>
    <property type="project" value="TreeGrafter"/>
</dbReference>
<sequence>MGRYVSDSTAAILISILLFVIPAERPGASGNSHEFEEVTKNKNDSGAILSWKHLQTKFPWDMLLLIGGSFGMAEGVKFETIDAVTAKKRSGLAEEIGGIMAKMDGFSPLAMCAVTALITTFLTEFTSNAAAVIILTPILQAAAVTLRVNPLYLLLTCTVCVSYAFMLPVATVPNAIVFGTGLIRVADMAKIGFIMNSMTVLITLLAMSTWAWHIFDFGIYPDWAPTLNLNATYGATNMT</sequence>
<feature type="transmembrane region" description="Helical" evidence="6">
    <location>
        <begin position="152"/>
        <end position="179"/>
    </location>
</feature>
<evidence type="ECO:0000313" key="8">
    <source>
        <dbReference type="Proteomes" id="UP000887565"/>
    </source>
</evidence>
<proteinExistence type="inferred from homology"/>
<dbReference type="GO" id="GO:0015141">
    <property type="term" value="F:succinate transmembrane transporter activity"/>
    <property type="evidence" value="ECO:0007669"/>
    <property type="project" value="TreeGrafter"/>
</dbReference>
<evidence type="ECO:0000256" key="2">
    <source>
        <dbReference type="ARBA" id="ARBA00006772"/>
    </source>
</evidence>
<keyword evidence="5 6" id="KW-0472">Membrane</keyword>
<keyword evidence="7" id="KW-0732">Signal</keyword>
<dbReference type="Pfam" id="PF00939">
    <property type="entry name" value="Na_sulph_symp"/>
    <property type="match status" value="1"/>
</dbReference>
<evidence type="ECO:0000313" key="9">
    <source>
        <dbReference type="WBParaSite" id="nRc.2.0.1.t07006-RA"/>
    </source>
</evidence>
<feature type="chain" id="PRO_5037387494" evidence="7">
    <location>
        <begin position="24"/>
        <end position="239"/>
    </location>
</feature>
<name>A0A915HYT9_ROMCU</name>
<comment type="subcellular location">
    <subcellularLocation>
        <location evidence="1">Membrane</location>
        <topology evidence="1">Multi-pass membrane protein</topology>
    </subcellularLocation>
</comment>
<dbReference type="Proteomes" id="UP000887565">
    <property type="component" value="Unplaced"/>
</dbReference>
<dbReference type="PANTHER" id="PTHR10283:SF82">
    <property type="entry name" value="SOLUTE CARRIER FAMILY 13 MEMBER 2"/>
    <property type="match status" value="1"/>
</dbReference>
<reference evidence="9" key="1">
    <citation type="submission" date="2022-11" db="UniProtKB">
        <authorList>
            <consortium name="WormBaseParasite"/>
        </authorList>
    </citation>
    <scope>IDENTIFICATION</scope>
</reference>
<organism evidence="8 9">
    <name type="scientific">Romanomermis culicivorax</name>
    <name type="common">Nematode worm</name>
    <dbReference type="NCBI Taxonomy" id="13658"/>
    <lineage>
        <taxon>Eukaryota</taxon>
        <taxon>Metazoa</taxon>
        <taxon>Ecdysozoa</taxon>
        <taxon>Nematoda</taxon>
        <taxon>Enoplea</taxon>
        <taxon>Dorylaimia</taxon>
        <taxon>Mermithida</taxon>
        <taxon>Mermithoidea</taxon>
        <taxon>Mermithidae</taxon>
        <taxon>Romanomermis</taxon>
    </lineage>
</organism>
<feature type="signal peptide" evidence="7">
    <location>
        <begin position="1"/>
        <end position="23"/>
    </location>
</feature>
<keyword evidence="4 6" id="KW-1133">Transmembrane helix</keyword>
<dbReference type="GO" id="GO:0015137">
    <property type="term" value="F:citrate transmembrane transporter activity"/>
    <property type="evidence" value="ECO:0007669"/>
    <property type="project" value="TreeGrafter"/>
</dbReference>
<protein>
    <submittedName>
        <fullName evidence="9">Uncharacterized protein</fullName>
    </submittedName>
</protein>
<evidence type="ECO:0000256" key="6">
    <source>
        <dbReference type="SAM" id="Phobius"/>
    </source>
</evidence>
<keyword evidence="3 6" id="KW-0812">Transmembrane</keyword>
<dbReference type="InterPro" id="IPR001898">
    <property type="entry name" value="SLC13A/DASS"/>
</dbReference>
<evidence type="ECO:0000256" key="5">
    <source>
        <dbReference type="ARBA" id="ARBA00023136"/>
    </source>
</evidence>
<evidence type="ECO:0000256" key="3">
    <source>
        <dbReference type="ARBA" id="ARBA00022692"/>
    </source>
</evidence>
<feature type="transmembrane region" description="Helical" evidence="6">
    <location>
        <begin position="129"/>
        <end position="146"/>
    </location>
</feature>
<dbReference type="AlphaFoldDB" id="A0A915HYT9"/>
<evidence type="ECO:0000256" key="1">
    <source>
        <dbReference type="ARBA" id="ARBA00004141"/>
    </source>
</evidence>
<comment type="similarity">
    <text evidence="2">Belongs to the SLC13A/DASS transporter (TC 2.A.47) family. NADC subfamily.</text>
</comment>